<evidence type="ECO:0000313" key="2">
    <source>
        <dbReference type="EMBL" id="REE83899.1"/>
    </source>
</evidence>
<accession>A0A3D9RV78</accession>
<dbReference type="Proteomes" id="UP000256304">
    <property type="component" value="Unassembled WGS sequence"/>
</dbReference>
<evidence type="ECO:0000256" key="1">
    <source>
        <dbReference type="SAM" id="Phobius"/>
    </source>
</evidence>
<protein>
    <submittedName>
        <fullName evidence="2">Uncharacterized protein</fullName>
    </submittedName>
</protein>
<keyword evidence="3" id="KW-1185">Reference proteome</keyword>
<keyword evidence="1" id="KW-1133">Transmembrane helix</keyword>
<organism evidence="2 3">
    <name type="scientific">Paenibacillus taihuensis</name>
    <dbReference type="NCBI Taxonomy" id="1156355"/>
    <lineage>
        <taxon>Bacteria</taxon>
        <taxon>Bacillati</taxon>
        <taxon>Bacillota</taxon>
        <taxon>Bacilli</taxon>
        <taxon>Bacillales</taxon>
        <taxon>Paenibacillaceae</taxon>
        <taxon>Paenibacillus</taxon>
    </lineage>
</organism>
<feature type="transmembrane region" description="Helical" evidence="1">
    <location>
        <begin position="7"/>
        <end position="28"/>
    </location>
</feature>
<evidence type="ECO:0000313" key="3">
    <source>
        <dbReference type="Proteomes" id="UP000256304"/>
    </source>
</evidence>
<gene>
    <name evidence="2" type="ORF">A8990_11678</name>
</gene>
<dbReference type="AlphaFoldDB" id="A0A3D9RV78"/>
<proteinExistence type="predicted"/>
<dbReference type="RefSeq" id="WP_116189818.1">
    <property type="nucleotide sequence ID" value="NZ_QTTN01000016.1"/>
</dbReference>
<dbReference type="EMBL" id="QTTN01000016">
    <property type="protein sequence ID" value="REE83899.1"/>
    <property type="molecule type" value="Genomic_DNA"/>
</dbReference>
<comment type="caution">
    <text evidence="2">The sequence shown here is derived from an EMBL/GenBank/DDBJ whole genome shotgun (WGS) entry which is preliminary data.</text>
</comment>
<keyword evidence="1" id="KW-0472">Membrane</keyword>
<name>A0A3D9RV78_9BACL</name>
<keyword evidence="1" id="KW-0812">Transmembrane</keyword>
<dbReference type="OrthoDB" id="2654324at2"/>
<sequence>MDQLLDLFDLLLSICLIYSIVTFTSAFISAKEIPSTHGMVAAAPSVMLPVNQPRMPNIQRWLVLTIRRKESPDDTDCHPLIDA</sequence>
<reference evidence="2 3" key="1">
    <citation type="submission" date="2018-08" db="EMBL/GenBank/DDBJ databases">
        <title>Genomic Encyclopedia of Type Strains, Phase III (KMG-III): the genomes of soil and plant-associated and newly described type strains.</title>
        <authorList>
            <person name="Whitman W."/>
        </authorList>
    </citation>
    <scope>NUCLEOTIDE SEQUENCE [LARGE SCALE GENOMIC DNA]</scope>
    <source>
        <strain evidence="2 3">CGMCC 1.10966</strain>
    </source>
</reference>